<evidence type="ECO:0000313" key="8">
    <source>
        <dbReference type="EnsemblPlants" id="EMT14053"/>
    </source>
</evidence>
<evidence type="ECO:0000256" key="3">
    <source>
        <dbReference type="ARBA" id="ARBA00022617"/>
    </source>
</evidence>
<evidence type="ECO:0000256" key="4">
    <source>
        <dbReference type="ARBA" id="ARBA00022723"/>
    </source>
</evidence>
<sequence>MLHLHVPLTPSSAPVPEPQLRLRPPASTRTSWRPPPQHAAAGRSGPSLRSGGAGAQVWSHHVPEDGYLRCGGGVVALGRTDVPEGALDERFTNLPPVASAEDISCGCRNMVFANYGPKWKLMRKLSNVHLLGERAVADWTSVRRYEAGRALHDMLEELELLIDQQKAIYTPSVQ</sequence>
<evidence type="ECO:0000256" key="7">
    <source>
        <dbReference type="ARBA" id="ARBA00023033"/>
    </source>
</evidence>
<dbReference type="InterPro" id="IPR036396">
    <property type="entry name" value="Cyt_P450_sf"/>
</dbReference>
<keyword evidence="5" id="KW-0560">Oxidoreductase</keyword>
<evidence type="ECO:0000256" key="6">
    <source>
        <dbReference type="ARBA" id="ARBA00023004"/>
    </source>
</evidence>
<dbReference type="ExpressionAtlas" id="N1QV62">
    <property type="expression patterns" value="baseline"/>
</dbReference>
<keyword evidence="4" id="KW-0479">Metal-binding</keyword>
<dbReference type="PANTHER" id="PTHR47944">
    <property type="entry name" value="CYTOCHROME P450 98A9"/>
    <property type="match status" value="1"/>
</dbReference>
<dbReference type="AlphaFoldDB" id="N1QV62"/>
<reference evidence="8" key="1">
    <citation type="submission" date="2015-06" db="UniProtKB">
        <authorList>
            <consortium name="EnsemblPlants"/>
        </authorList>
    </citation>
    <scope>IDENTIFICATION</scope>
</reference>
<comment type="cofactor">
    <cofactor evidence="1">
        <name>heme</name>
        <dbReference type="ChEBI" id="CHEBI:30413"/>
    </cofactor>
</comment>
<evidence type="ECO:0000256" key="2">
    <source>
        <dbReference type="ARBA" id="ARBA00010617"/>
    </source>
</evidence>
<dbReference type="SUPFAM" id="SSF48264">
    <property type="entry name" value="Cytochrome P450"/>
    <property type="match status" value="1"/>
</dbReference>
<evidence type="ECO:0000256" key="1">
    <source>
        <dbReference type="ARBA" id="ARBA00001971"/>
    </source>
</evidence>
<dbReference type="GO" id="GO:0004497">
    <property type="term" value="F:monooxygenase activity"/>
    <property type="evidence" value="ECO:0007669"/>
    <property type="project" value="UniProtKB-KW"/>
</dbReference>
<protein>
    <submittedName>
        <fullName evidence="8">Flavonoid 3',5'-hydroxylase</fullName>
    </submittedName>
</protein>
<keyword evidence="7" id="KW-0503">Monooxygenase</keyword>
<keyword evidence="6" id="KW-0408">Iron</keyword>
<comment type="similarity">
    <text evidence="2">Belongs to the cytochrome P450 family.</text>
</comment>
<dbReference type="GO" id="GO:0005506">
    <property type="term" value="F:iron ion binding"/>
    <property type="evidence" value="ECO:0007669"/>
    <property type="project" value="InterPro"/>
</dbReference>
<evidence type="ECO:0000256" key="5">
    <source>
        <dbReference type="ARBA" id="ARBA00023002"/>
    </source>
</evidence>
<proteinExistence type="inferred from homology"/>
<accession>N1QV62</accession>
<organism evidence="8">
    <name type="scientific">Aegilops tauschii</name>
    <name type="common">Tausch's goatgrass</name>
    <name type="synonym">Aegilops squarrosa</name>
    <dbReference type="NCBI Taxonomy" id="37682"/>
    <lineage>
        <taxon>Eukaryota</taxon>
        <taxon>Viridiplantae</taxon>
        <taxon>Streptophyta</taxon>
        <taxon>Embryophyta</taxon>
        <taxon>Tracheophyta</taxon>
        <taxon>Spermatophyta</taxon>
        <taxon>Magnoliopsida</taxon>
        <taxon>Liliopsida</taxon>
        <taxon>Poales</taxon>
        <taxon>Poaceae</taxon>
        <taxon>BOP clade</taxon>
        <taxon>Pooideae</taxon>
        <taxon>Triticodae</taxon>
        <taxon>Triticeae</taxon>
        <taxon>Triticinae</taxon>
        <taxon>Aegilops</taxon>
    </lineage>
</organism>
<dbReference type="GO" id="GO:0020037">
    <property type="term" value="F:heme binding"/>
    <property type="evidence" value="ECO:0007669"/>
    <property type="project" value="InterPro"/>
</dbReference>
<keyword evidence="3" id="KW-0349">Heme</keyword>
<dbReference type="GO" id="GO:0016705">
    <property type="term" value="F:oxidoreductase activity, acting on paired donors, with incorporation or reduction of molecular oxygen"/>
    <property type="evidence" value="ECO:0007669"/>
    <property type="project" value="InterPro"/>
</dbReference>
<name>N1QV62_AEGTA</name>
<dbReference type="PANTHER" id="PTHR47944:SF18">
    <property type="entry name" value="FLAVONOID 3'-MONOOXYGENASE"/>
    <property type="match status" value="1"/>
</dbReference>
<dbReference type="EnsemblPlants" id="EMT14053">
    <property type="protein sequence ID" value="EMT14053"/>
    <property type="gene ID" value="F775_22006"/>
</dbReference>